<reference evidence="2" key="1">
    <citation type="submission" date="2020-05" db="EMBL/GenBank/DDBJ databases">
        <title>Phylogenomic resolution of chytrid fungi.</title>
        <authorList>
            <person name="Stajich J.E."/>
            <person name="Amses K."/>
            <person name="Simmons R."/>
            <person name="Seto K."/>
            <person name="Myers J."/>
            <person name="Bonds A."/>
            <person name="Quandt C.A."/>
            <person name="Barry K."/>
            <person name="Liu P."/>
            <person name="Grigoriev I."/>
            <person name="Longcore J.E."/>
            <person name="James T.Y."/>
        </authorList>
    </citation>
    <scope>NUCLEOTIDE SEQUENCE</scope>
    <source>
        <strain evidence="2">JEL0318</strain>
    </source>
</reference>
<dbReference type="Proteomes" id="UP001212841">
    <property type="component" value="Unassembled WGS sequence"/>
</dbReference>
<gene>
    <name evidence="2" type="ORF">HK097_011078</name>
</gene>
<proteinExistence type="predicted"/>
<protein>
    <submittedName>
        <fullName evidence="2">Uncharacterized protein</fullName>
    </submittedName>
</protein>
<name>A0AAD5X247_9FUNG</name>
<feature type="region of interest" description="Disordered" evidence="1">
    <location>
        <begin position="300"/>
        <end position="319"/>
    </location>
</feature>
<evidence type="ECO:0000313" key="2">
    <source>
        <dbReference type="EMBL" id="KAJ3047894.1"/>
    </source>
</evidence>
<comment type="caution">
    <text evidence="2">The sequence shown here is derived from an EMBL/GenBank/DDBJ whole genome shotgun (WGS) entry which is preliminary data.</text>
</comment>
<sequence length="319" mass="35984">MARLSKLQIRLQKVLAKASDQQVKAWRKSVILREVLESLLMDENSVAICNVSKKDVSDVLGVNLAPRLANAPKEGINWLLSDAQKFQPTEAFVTHYRDLERFYNADSEPMTRAYLDAYLLEVLRKLRQNATESLKVYGELAVSCSANGKTLNGFGDWFIGYGEGGDSLLKNVALVGEAKDISVDISSEQALCQIFTYMLIIHRIRKEEGKVHAQVYGFITNRRRWIFLWVTDGGEVKRTKEFAEAVEQEDILANLAYIFSKAQQSSPSTTQSTSVESLAPTTQSESLSYDGIEIMCTRKILDQSMEEDDEEEEEEEGEE</sequence>
<organism evidence="2 3">
    <name type="scientific">Rhizophlyctis rosea</name>
    <dbReference type="NCBI Taxonomy" id="64517"/>
    <lineage>
        <taxon>Eukaryota</taxon>
        <taxon>Fungi</taxon>
        <taxon>Fungi incertae sedis</taxon>
        <taxon>Chytridiomycota</taxon>
        <taxon>Chytridiomycota incertae sedis</taxon>
        <taxon>Chytridiomycetes</taxon>
        <taxon>Rhizophlyctidales</taxon>
        <taxon>Rhizophlyctidaceae</taxon>
        <taxon>Rhizophlyctis</taxon>
    </lineage>
</organism>
<feature type="compositionally biased region" description="Acidic residues" evidence="1">
    <location>
        <begin position="304"/>
        <end position="319"/>
    </location>
</feature>
<dbReference type="EMBL" id="JADGJD010000882">
    <property type="protein sequence ID" value="KAJ3047894.1"/>
    <property type="molecule type" value="Genomic_DNA"/>
</dbReference>
<accession>A0AAD5X247</accession>
<keyword evidence="3" id="KW-1185">Reference proteome</keyword>
<dbReference type="AlphaFoldDB" id="A0AAD5X247"/>
<evidence type="ECO:0000256" key="1">
    <source>
        <dbReference type="SAM" id="MobiDB-lite"/>
    </source>
</evidence>
<evidence type="ECO:0000313" key="3">
    <source>
        <dbReference type="Proteomes" id="UP001212841"/>
    </source>
</evidence>